<evidence type="ECO:0000256" key="1">
    <source>
        <dbReference type="SAM" id="Phobius"/>
    </source>
</evidence>
<keyword evidence="1" id="KW-0472">Membrane</keyword>
<evidence type="ECO:0000313" key="2">
    <source>
        <dbReference type="EMBL" id="RPA94120.1"/>
    </source>
</evidence>
<keyword evidence="3" id="KW-1185">Reference proteome</keyword>
<keyword evidence="1" id="KW-0812">Transmembrane</keyword>
<protein>
    <submittedName>
        <fullName evidence="2">Uncharacterized protein</fullName>
    </submittedName>
</protein>
<feature type="transmembrane region" description="Helical" evidence="1">
    <location>
        <begin position="20"/>
        <end position="40"/>
    </location>
</feature>
<evidence type="ECO:0000313" key="3">
    <source>
        <dbReference type="Proteomes" id="UP000276215"/>
    </source>
</evidence>
<gene>
    <name evidence="2" type="ORF">L873DRAFT_1471655</name>
</gene>
<name>A0A3N4JCG2_9PEZI</name>
<reference evidence="2 3" key="1">
    <citation type="journal article" date="2018" name="Nat. Ecol. Evol.">
        <title>Pezizomycetes genomes reveal the molecular basis of ectomycorrhizal truffle lifestyle.</title>
        <authorList>
            <person name="Murat C."/>
            <person name="Payen T."/>
            <person name="Noel B."/>
            <person name="Kuo A."/>
            <person name="Morin E."/>
            <person name="Chen J."/>
            <person name="Kohler A."/>
            <person name="Krizsan K."/>
            <person name="Balestrini R."/>
            <person name="Da Silva C."/>
            <person name="Montanini B."/>
            <person name="Hainaut M."/>
            <person name="Levati E."/>
            <person name="Barry K.W."/>
            <person name="Belfiori B."/>
            <person name="Cichocki N."/>
            <person name="Clum A."/>
            <person name="Dockter R.B."/>
            <person name="Fauchery L."/>
            <person name="Guy J."/>
            <person name="Iotti M."/>
            <person name="Le Tacon F."/>
            <person name="Lindquist E.A."/>
            <person name="Lipzen A."/>
            <person name="Malagnac F."/>
            <person name="Mello A."/>
            <person name="Molinier V."/>
            <person name="Miyauchi S."/>
            <person name="Poulain J."/>
            <person name="Riccioni C."/>
            <person name="Rubini A."/>
            <person name="Sitrit Y."/>
            <person name="Splivallo R."/>
            <person name="Traeger S."/>
            <person name="Wang M."/>
            <person name="Zifcakova L."/>
            <person name="Wipf D."/>
            <person name="Zambonelli A."/>
            <person name="Paolocci F."/>
            <person name="Nowrousian M."/>
            <person name="Ottonello S."/>
            <person name="Baldrian P."/>
            <person name="Spatafora J.W."/>
            <person name="Henrissat B."/>
            <person name="Nagy L.G."/>
            <person name="Aury J.M."/>
            <person name="Wincker P."/>
            <person name="Grigoriev I.V."/>
            <person name="Bonfante P."/>
            <person name="Martin F.M."/>
        </authorList>
    </citation>
    <scope>NUCLEOTIDE SEQUENCE [LARGE SCALE GENOMIC DNA]</scope>
    <source>
        <strain evidence="2 3">120613-1</strain>
    </source>
</reference>
<organism evidence="2 3">
    <name type="scientific">Choiromyces venosus 120613-1</name>
    <dbReference type="NCBI Taxonomy" id="1336337"/>
    <lineage>
        <taxon>Eukaryota</taxon>
        <taxon>Fungi</taxon>
        <taxon>Dikarya</taxon>
        <taxon>Ascomycota</taxon>
        <taxon>Pezizomycotina</taxon>
        <taxon>Pezizomycetes</taxon>
        <taxon>Pezizales</taxon>
        <taxon>Tuberaceae</taxon>
        <taxon>Choiromyces</taxon>
    </lineage>
</organism>
<dbReference type="AlphaFoldDB" id="A0A3N4JCG2"/>
<sequence>MHTFPTDIIVARLRTVFFCYSPFFLILPAGISLIIFCSLTSSSNSCFVRRLLTNQAPTPIHKQQTPPFKPKVANQKKYSFAIIPSHHMINILSGRLRERKTKSTKKKAELKTRMPPICKKMNQKIIIPRNETRKTVTPG</sequence>
<accession>A0A3N4JCG2</accession>
<dbReference type="EMBL" id="ML120442">
    <property type="protein sequence ID" value="RPA94120.1"/>
    <property type="molecule type" value="Genomic_DNA"/>
</dbReference>
<proteinExistence type="predicted"/>
<keyword evidence="1" id="KW-1133">Transmembrane helix</keyword>
<dbReference type="Proteomes" id="UP000276215">
    <property type="component" value="Unassembled WGS sequence"/>
</dbReference>